<dbReference type="InParanoid" id="A0A2H3DAP0"/>
<dbReference type="AlphaFoldDB" id="A0A2H3DAP0"/>
<accession>A0A2H3DAP0</accession>
<organism evidence="2 3">
    <name type="scientific">Armillaria gallica</name>
    <name type="common">Bulbous honey fungus</name>
    <name type="synonym">Armillaria bulbosa</name>
    <dbReference type="NCBI Taxonomy" id="47427"/>
    <lineage>
        <taxon>Eukaryota</taxon>
        <taxon>Fungi</taxon>
        <taxon>Dikarya</taxon>
        <taxon>Basidiomycota</taxon>
        <taxon>Agaricomycotina</taxon>
        <taxon>Agaricomycetes</taxon>
        <taxon>Agaricomycetidae</taxon>
        <taxon>Agaricales</taxon>
        <taxon>Marasmiineae</taxon>
        <taxon>Physalacriaceae</taxon>
        <taxon>Armillaria</taxon>
    </lineage>
</organism>
<feature type="chain" id="PRO_5013675537" evidence="1">
    <location>
        <begin position="26"/>
        <end position="139"/>
    </location>
</feature>
<feature type="signal peptide" evidence="1">
    <location>
        <begin position="1"/>
        <end position="25"/>
    </location>
</feature>
<dbReference type="Proteomes" id="UP000217790">
    <property type="component" value="Unassembled WGS sequence"/>
</dbReference>
<evidence type="ECO:0000256" key="1">
    <source>
        <dbReference type="SAM" id="SignalP"/>
    </source>
</evidence>
<name>A0A2H3DAP0_ARMGA</name>
<sequence length="139" mass="16349">MAQHVAKNMRMPLLTATLIIAFSIGAPILQEAPFVRIIFEVILCPYDAFLLPHFRSGWQELNHTLANYLWKYSVRLEIYADCNFGDTGVEDYCYDEWSKPDDLHEHFLKILQYEGLREMNNLGRLLLEIKKRPIEFSVR</sequence>
<protein>
    <submittedName>
        <fullName evidence="2">Uncharacterized protein</fullName>
    </submittedName>
</protein>
<evidence type="ECO:0000313" key="2">
    <source>
        <dbReference type="EMBL" id="PBK87928.1"/>
    </source>
</evidence>
<keyword evidence="1" id="KW-0732">Signal</keyword>
<proteinExistence type="predicted"/>
<dbReference type="OrthoDB" id="10529778at2759"/>
<dbReference type="EMBL" id="KZ293675">
    <property type="protein sequence ID" value="PBK87928.1"/>
    <property type="molecule type" value="Genomic_DNA"/>
</dbReference>
<gene>
    <name evidence="2" type="ORF">ARMGADRAFT_1084913</name>
</gene>
<reference evidence="3" key="1">
    <citation type="journal article" date="2017" name="Nat. Ecol. Evol.">
        <title>Genome expansion and lineage-specific genetic innovations in the forest pathogenic fungi Armillaria.</title>
        <authorList>
            <person name="Sipos G."/>
            <person name="Prasanna A.N."/>
            <person name="Walter M.C."/>
            <person name="O'Connor E."/>
            <person name="Balint B."/>
            <person name="Krizsan K."/>
            <person name="Kiss B."/>
            <person name="Hess J."/>
            <person name="Varga T."/>
            <person name="Slot J."/>
            <person name="Riley R."/>
            <person name="Boka B."/>
            <person name="Rigling D."/>
            <person name="Barry K."/>
            <person name="Lee J."/>
            <person name="Mihaltcheva S."/>
            <person name="LaButti K."/>
            <person name="Lipzen A."/>
            <person name="Waldron R."/>
            <person name="Moloney N.M."/>
            <person name="Sperisen C."/>
            <person name="Kredics L."/>
            <person name="Vagvoelgyi C."/>
            <person name="Patrignani A."/>
            <person name="Fitzpatrick D."/>
            <person name="Nagy I."/>
            <person name="Doyle S."/>
            <person name="Anderson J.B."/>
            <person name="Grigoriev I.V."/>
            <person name="Gueldener U."/>
            <person name="Muensterkoetter M."/>
            <person name="Nagy L.G."/>
        </authorList>
    </citation>
    <scope>NUCLEOTIDE SEQUENCE [LARGE SCALE GENOMIC DNA]</scope>
    <source>
        <strain evidence="3">Ar21-2</strain>
    </source>
</reference>
<keyword evidence="3" id="KW-1185">Reference proteome</keyword>
<evidence type="ECO:0000313" key="3">
    <source>
        <dbReference type="Proteomes" id="UP000217790"/>
    </source>
</evidence>